<dbReference type="Proteomes" id="UP001519272">
    <property type="component" value="Unassembled WGS sequence"/>
</dbReference>
<gene>
    <name evidence="1" type="ORF">J2Z32_000394</name>
</gene>
<proteinExistence type="predicted"/>
<sequence>MRKNNIYGEILYIGLVAEKGRVFNEIWKYNYRKTLKLHVSMWQKILMRMCDTAYNNEDEQLLREFFELCKKRKDIGKYYNTLIESFSEIEQIITTCTENVDNTHEETVIISLMNDLFLELTELLKPKLIVDRKKIHLVIRVLHNLPRFFLQNPQTYIYGLKNVASSFYDVIEYSFGNMDQDMKDRYFKYKIT</sequence>
<dbReference type="EMBL" id="JAGGKG010000001">
    <property type="protein sequence ID" value="MBP1903782.1"/>
    <property type="molecule type" value="Genomic_DNA"/>
</dbReference>
<name>A0ABS4FMH4_9BACL</name>
<dbReference type="RefSeq" id="WP_210087442.1">
    <property type="nucleotide sequence ID" value="NZ_JAGGKG010000001.1"/>
</dbReference>
<evidence type="ECO:0000313" key="1">
    <source>
        <dbReference type="EMBL" id="MBP1903782.1"/>
    </source>
</evidence>
<evidence type="ECO:0000313" key="2">
    <source>
        <dbReference type="Proteomes" id="UP001519272"/>
    </source>
</evidence>
<protein>
    <submittedName>
        <fullName evidence="1">Uncharacterized protein</fullName>
    </submittedName>
</protein>
<accession>A0ABS4FMH4</accession>
<keyword evidence="2" id="KW-1185">Reference proteome</keyword>
<comment type="caution">
    <text evidence="1">The sequence shown here is derived from an EMBL/GenBank/DDBJ whole genome shotgun (WGS) entry which is preliminary data.</text>
</comment>
<organism evidence="1 2">
    <name type="scientific">Paenibacillus turicensis</name>
    <dbReference type="NCBI Taxonomy" id="160487"/>
    <lineage>
        <taxon>Bacteria</taxon>
        <taxon>Bacillati</taxon>
        <taxon>Bacillota</taxon>
        <taxon>Bacilli</taxon>
        <taxon>Bacillales</taxon>
        <taxon>Paenibacillaceae</taxon>
        <taxon>Paenibacillus</taxon>
    </lineage>
</organism>
<reference evidence="1 2" key="1">
    <citation type="submission" date="2021-03" db="EMBL/GenBank/DDBJ databases">
        <title>Genomic Encyclopedia of Type Strains, Phase IV (KMG-IV): sequencing the most valuable type-strain genomes for metagenomic binning, comparative biology and taxonomic classification.</title>
        <authorList>
            <person name="Goeker M."/>
        </authorList>
    </citation>
    <scope>NUCLEOTIDE SEQUENCE [LARGE SCALE GENOMIC DNA]</scope>
    <source>
        <strain evidence="1 2">DSM 14349</strain>
    </source>
</reference>